<evidence type="ECO:0000256" key="4">
    <source>
        <dbReference type="ARBA" id="ARBA00040379"/>
    </source>
</evidence>
<dbReference type="Gene3D" id="3.30.450.40">
    <property type="match status" value="2"/>
</dbReference>
<reference evidence="8 9" key="1">
    <citation type="submission" date="2019-06" db="EMBL/GenBank/DDBJ databases">
        <title>Metagenome assembled Genome of Spiribacter salinus SL48-SHIP from the microbial mat of Salt Lake 48 (Novosibirsk region, Russia).</title>
        <authorList>
            <person name="Shipova A."/>
            <person name="Rozanov A.S."/>
            <person name="Bryanskaya A.V."/>
            <person name="Peltek S.E."/>
        </authorList>
    </citation>
    <scope>NUCLEOTIDE SEQUENCE [LARGE SCALE GENOMIC DNA]</scope>
    <source>
        <strain evidence="8">SL48-SHIP-2</strain>
    </source>
</reference>
<feature type="domain" description="IclR-ED" evidence="7">
    <location>
        <begin position="60"/>
        <end position="225"/>
    </location>
</feature>
<evidence type="ECO:0000313" key="9">
    <source>
        <dbReference type="Proteomes" id="UP000315400"/>
    </source>
</evidence>
<evidence type="ECO:0000256" key="2">
    <source>
        <dbReference type="ARBA" id="ARBA00023125"/>
    </source>
</evidence>
<dbReference type="InterPro" id="IPR036388">
    <property type="entry name" value="WH-like_DNA-bd_sf"/>
</dbReference>
<sequence>MAATLQTLDRGLQALDLIGRRTGGVTIAELAEELDVHRAIAYRIVATLQTHGLVSRTAEGTIRLGAGIARLAAGFEPQLRDVALPLLQSLADTARATAFISVAQGDECVVVHVVEPEVGLLRVGYRVGSRHPLSLGAAGIAILAGREPQPHDPDAVRQARADGYSLTRGQLQEGAVGVASPLADARRTGGLEACVGLVAMNDLNTEAAIGAVKATARTIAERLSM</sequence>
<proteinExistence type="predicted"/>
<dbReference type="InterPro" id="IPR036390">
    <property type="entry name" value="WH_DNA-bd_sf"/>
</dbReference>
<dbReference type="Gene3D" id="1.10.10.10">
    <property type="entry name" value="Winged helix-like DNA-binding domain superfamily/Winged helix DNA-binding domain"/>
    <property type="match status" value="1"/>
</dbReference>
<dbReference type="PANTHER" id="PTHR30136:SF24">
    <property type="entry name" value="HTH-TYPE TRANSCRIPTIONAL REPRESSOR ALLR"/>
    <property type="match status" value="1"/>
</dbReference>
<dbReference type="Proteomes" id="UP000315400">
    <property type="component" value="Unassembled WGS sequence"/>
</dbReference>
<evidence type="ECO:0000256" key="1">
    <source>
        <dbReference type="ARBA" id="ARBA00023015"/>
    </source>
</evidence>
<dbReference type="SUPFAM" id="SSF55781">
    <property type="entry name" value="GAF domain-like"/>
    <property type="match status" value="1"/>
</dbReference>
<keyword evidence="3" id="KW-0804">Transcription</keyword>
<feature type="domain" description="HTH iclR-type" evidence="6">
    <location>
        <begin position="5"/>
        <end position="66"/>
    </location>
</feature>
<dbReference type="EMBL" id="VIFK01000127">
    <property type="protein sequence ID" value="TQE98837.1"/>
    <property type="molecule type" value="Genomic_DNA"/>
</dbReference>
<evidence type="ECO:0000313" key="8">
    <source>
        <dbReference type="EMBL" id="TQE98837.1"/>
    </source>
</evidence>
<gene>
    <name evidence="8" type="ORF">FKY71_11740</name>
</gene>
<dbReference type="SUPFAM" id="SSF46785">
    <property type="entry name" value="Winged helix' DNA-binding domain"/>
    <property type="match status" value="1"/>
</dbReference>
<organism evidence="8 9">
    <name type="scientific">Spiribacter salinus</name>
    <dbReference type="NCBI Taxonomy" id="1335746"/>
    <lineage>
        <taxon>Bacteria</taxon>
        <taxon>Pseudomonadati</taxon>
        <taxon>Pseudomonadota</taxon>
        <taxon>Gammaproteobacteria</taxon>
        <taxon>Chromatiales</taxon>
        <taxon>Ectothiorhodospiraceae</taxon>
        <taxon>Spiribacter</taxon>
    </lineage>
</organism>
<dbReference type="InterPro" id="IPR005471">
    <property type="entry name" value="Tscrpt_reg_IclR_N"/>
</dbReference>
<dbReference type="Pfam" id="PF09339">
    <property type="entry name" value="HTH_IclR"/>
    <property type="match status" value="1"/>
</dbReference>
<dbReference type="PROSITE" id="PS51077">
    <property type="entry name" value="HTH_ICLR"/>
    <property type="match status" value="1"/>
</dbReference>
<accession>A0A540VPY9</accession>
<dbReference type="InterPro" id="IPR029016">
    <property type="entry name" value="GAF-like_dom_sf"/>
</dbReference>
<evidence type="ECO:0000259" key="6">
    <source>
        <dbReference type="PROSITE" id="PS51077"/>
    </source>
</evidence>
<dbReference type="Pfam" id="PF01614">
    <property type="entry name" value="IclR_C"/>
    <property type="match status" value="1"/>
</dbReference>
<comment type="caution">
    <text evidence="8">The sequence shown here is derived from an EMBL/GenBank/DDBJ whole genome shotgun (WGS) entry which is preliminary data.</text>
</comment>
<protein>
    <recommendedName>
        <fullName evidence="4">HTH-type transcriptional repressor AllR</fullName>
    </recommendedName>
    <alternativeName>
        <fullName evidence="5">Negative regulator of allantoin and glyoxylate utilization operons</fullName>
    </alternativeName>
</protein>
<evidence type="ECO:0000256" key="5">
    <source>
        <dbReference type="ARBA" id="ARBA00042627"/>
    </source>
</evidence>
<evidence type="ECO:0000259" key="7">
    <source>
        <dbReference type="PROSITE" id="PS51078"/>
    </source>
</evidence>
<dbReference type="InterPro" id="IPR050707">
    <property type="entry name" value="HTH_MetabolicPath_Reg"/>
</dbReference>
<name>A0A540VPY9_9GAMM</name>
<keyword evidence="2" id="KW-0238">DNA-binding</keyword>
<dbReference type="InterPro" id="IPR014757">
    <property type="entry name" value="Tscrpt_reg_IclR_C"/>
</dbReference>
<dbReference type="GO" id="GO:0003700">
    <property type="term" value="F:DNA-binding transcription factor activity"/>
    <property type="evidence" value="ECO:0007669"/>
    <property type="project" value="TreeGrafter"/>
</dbReference>
<keyword evidence="1" id="KW-0805">Transcription regulation</keyword>
<evidence type="ECO:0000256" key="3">
    <source>
        <dbReference type="ARBA" id="ARBA00023163"/>
    </source>
</evidence>
<dbReference type="PANTHER" id="PTHR30136">
    <property type="entry name" value="HELIX-TURN-HELIX TRANSCRIPTIONAL REGULATOR, ICLR FAMILY"/>
    <property type="match status" value="1"/>
</dbReference>
<dbReference type="GO" id="GO:0045892">
    <property type="term" value="P:negative regulation of DNA-templated transcription"/>
    <property type="evidence" value="ECO:0007669"/>
    <property type="project" value="TreeGrafter"/>
</dbReference>
<dbReference type="AlphaFoldDB" id="A0A540VPY9"/>
<dbReference type="PROSITE" id="PS51078">
    <property type="entry name" value="ICLR_ED"/>
    <property type="match status" value="1"/>
</dbReference>
<dbReference type="SMART" id="SM00346">
    <property type="entry name" value="HTH_ICLR"/>
    <property type="match status" value="1"/>
</dbReference>
<dbReference type="GO" id="GO:0003677">
    <property type="term" value="F:DNA binding"/>
    <property type="evidence" value="ECO:0007669"/>
    <property type="project" value="UniProtKB-KW"/>
</dbReference>